<dbReference type="Gene3D" id="3.30.428.10">
    <property type="entry name" value="HIT-like"/>
    <property type="match status" value="1"/>
</dbReference>
<comment type="caution">
    <text evidence="3">The sequence shown here is derived from an EMBL/GenBank/DDBJ whole genome shotgun (WGS) entry which is preliminary data.</text>
</comment>
<evidence type="ECO:0000313" key="4">
    <source>
        <dbReference type="Proteomes" id="UP000186785"/>
    </source>
</evidence>
<dbReference type="InterPro" id="IPR036265">
    <property type="entry name" value="HIT-like_sf"/>
</dbReference>
<keyword evidence="4" id="KW-1185">Reference proteome</keyword>
<organism evidence="3 4">
    <name type="scientific">Boudabousia liubingyangii</name>
    <dbReference type="NCBI Taxonomy" id="1921764"/>
    <lineage>
        <taxon>Bacteria</taxon>
        <taxon>Bacillati</taxon>
        <taxon>Actinomycetota</taxon>
        <taxon>Actinomycetes</taxon>
        <taxon>Actinomycetales</taxon>
        <taxon>Actinomycetaceae</taxon>
        <taxon>Boudabousia</taxon>
    </lineage>
</organism>
<dbReference type="Pfam" id="PF16268">
    <property type="entry name" value="DUF4921"/>
    <property type="match status" value="1"/>
</dbReference>
<dbReference type="EMBL" id="MQSV01000005">
    <property type="protein sequence ID" value="OKL46684.1"/>
    <property type="molecule type" value="Genomic_DNA"/>
</dbReference>
<dbReference type="RefSeq" id="WP_073709707.1">
    <property type="nucleotide sequence ID" value="NZ_MQSU01000003.1"/>
</dbReference>
<evidence type="ECO:0000256" key="1">
    <source>
        <dbReference type="SAM" id="MobiDB-lite"/>
    </source>
</evidence>
<accession>A0A1Q5PKD5</accession>
<dbReference type="InterPro" id="IPR053177">
    <property type="entry name" value="ADP-glucose_phosphorylase"/>
</dbReference>
<dbReference type="OrthoDB" id="9762211at2"/>
<feature type="compositionally biased region" description="Polar residues" evidence="1">
    <location>
        <begin position="7"/>
        <end position="18"/>
    </location>
</feature>
<sequence length="440" mass="49821">MPDGTLKQRNPLSGTQVWTVPGRGHRPLSVPATNPQPLGPGANSHTCAFCDARYLDTPPEKSRLVRDVSALGEVAWRQIDEVRPDEVNRTRAEFRRVPNLFEIVSYAYWAQGYGHEPSEAQRRRMAEYISSPAGFDHVVQIVTTRMRASGVSEEKIESLSEPEILSQAYSYFCGGHDVIIARRHYVDNATNDTQLASSGTLTPEEHHQYIRFTIDAMKDLYQLDKHVKYVATFQNWLKPAGASFDHLHKQLVAIDERSVQIDAELARLRKNPHIYKQILRYAASRGLVLAQNEHAVALAGFGHRFPTVAVWPLGPAKEPWEYTDEEVRSVSDLLHAMHAATGAEVPCNEEWYHCPPGKANKVGMRWRILLKWRISTLAGFEGGTRIYLNTLDPWMIRERVVNSLQELRQASNEAEERGEPRLIAPMLIGKECKVTPDMLD</sequence>
<dbReference type="PANTHER" id="PTHR42763:SF2">
    <property type="entry name" value="ADP-GLUCOSE PHOSPHORYLASE"/>
    <property type="match status" value="1"/>
</dbReference>
<dbReference type="InterPro" id="IPR032576">
    <property type="entry name" value="DUF4921"/>
</dbReference>
<dbReference type="PANTHER" id="PTHR42763">
    <property type="entry name" value="ADP-GLUCOSE PHOSPHORYLASE"/>
    <property type="match status" value="1"/>
</dbReference>
<proteinExistence type="predicted"/>
<dbReference type="STRING" id="1921764.BSR28_04820"/>
<dbReference type="SUPFAM" id="SSF54197">
    <property type="entry name" value="HIT-like"/>
    <property type="match status" value="1"/>
</dbReference>
<gene>
    <name evidence="3" type="ORF">BSR29_07450</name>
</gene>
<feature type="domain" description="DUF4921" evidence="2">
    <location>
        <begin position="1"/>
        <end position="438"/>
    </location>
</feature>
<dbReference type="Proteomes" id="UP000186785">
    <property type="component" value="Unassembled WGS sequence"/>
</dbReference>
<evidence type="ECO:0000259" key="2">
    <source>
        <dbReference type="Pfam" id="PF16268"/>
    </source>
</evidence>
<protein>
    <submittedName>
        <fullName evidence="3">DUF4921 domain-containing protein</fullName>
    </submittedName>
</protein>
<feature type="region of interest" description="Disordered" evidence="1">
    <location>
        <begin position="1"/>
        <end position="36"/>
    </location>
</feature>
<reference evidence="3 4" key="1">
    <citation type="submission" date="2016-11" db="EMBL/GenBank/DDBJ databases">
        <title>Actinomyces gypaetusis sp. nov. isolated from the vulture Gypaetus barbatus in Qinghai Tibet Plateau China.</title>
        <authorList>
            <person name="Meng X."/>
        </authorList>
    </citation>
    <scope>NUCLEOTIDE SEQUENCE [LARGE SCALE GENOMIC DNA]</scope>
    <source>
        <strain evidence="3 4">VUL4_2</strain>
    </source>
</reference>
<dbReference type="AlphaFoldDB" id="A0A1Q5PKD5"/>
<name>A0A1Q5PKD5_9ACTO</name>
<evidence type="ECO:0000313" key="3">
    <source>
        <dbReference type="EMBL" id="OKL46684.1"/>
    </source>
</evidence>